<feature type="compositionally biased region" description="Acidic residues" evidence="1">
    <location>
        <begin position="167"/>
        <end position="179"/>
    </location>
</feature>
<feature type="compositionally biased region" description="Basic and acidic residues" evidence="1">
    <location>
        <begin position="92"/>
        <end position="108"/>
    </location>
</feature>
<dbReference type="STRING" id="1095630.A0A2J6TLT9"/>
<dbReference type="AlphaFoldDB" id="A0A2J6TLT9"/>
<dbReference type="Proteomes" id="UP000235371">
    <property type="component" value="Unassembled WGS sequence"/>
</dbReference>
<dbReference type="GeneID" id="36590697"/>
<protein>
    <submittedName>
        <fullName evidence="2">Uncharacterized protein</fullName>
    </submittedName>
</protein>
<dbReference type="OrthoDB" id="2873061at2759"/>
<dbReference type="EMBL" id="KZ613774">
    <property type="protein sequence ID" value="PMD63983.1"/>
    <property type="molecule type" value="Genomic_DNA"/>
</dbReference>
<dbReference type="RefSeq" id="XP_024740887.1">
    <property type="nucleotide sequence ID" value="XM_024882620.1"/>
</dbReference>
<feature type="compositionally biased region" description="Basic residues" evidence="1">
    <location>
        <begin position="146"/>
        <end position="159"/>
    </location>
</feature>
<evidence type="ECO:0000256" key="1">
    <source>
        <dbReference type="SAM" id="MobiDB-lite"/>
    </source>
</evidence>
<organism evidence="2 3">
    <name type="scientific">Hyaloscypha bicolor E</name>
    <dbReference type="NCBI Taxonomy" id="1095630"/>
    <lineage>
        <taxon>Eukaryota</taxon>
        <taxon>Fungi</taxon>
        <taxon>Dikarya</taxon>
        <taxon>Ascomycota</taxon>
        <taxon>Pezizomycotina</taxon>
        <taxon>Leotiomycetes</taxon>
        <taxon>Helotiales</taxon>
        <taxon>Hyaloscyphaceae</taxon>
        <taxon>Hyaloscypha</taxon>
        <taxon>Hyaloscypha bicolor</taxon>
    </lineage>
</organism>
<keyword evidence="3" id="KW-1185">Reference proteome</keyword>
<feature type="compositionally biased region" description="Basic and acidic residues" evidence="1">
    <location>
        <begin position="66"/>
        <end position="78"/>
    </location>
</feature>
<dbReference type="InParanoid" id="A0A2J6TLT9"/>
<accession>A0A2J6TLT9</accession>
<evidence type="ECO:0000313" key="2">
    <source>
        <dbReference type="EMBL" id="PMD63983.1"/>
    </source>
</evidence>
<reference evidence="2 3" key="1">
    <citation type="submission" date="2016-04" db="EMBL/GenBank/DDBJ databases">
        <title>A degradative enzymes factory behind the ericoid mycorrhizal symbiosis.</title>
        <authorList>
            <consortium name="DOE Joint Genome Institute"/>
            <person name="Martino E."/>
            <person name="Morin E."/>
            <person name="Grelet G."/>
            <person name="Kuo A."/>
            <person name="Kohler A."/>
            <person name="Daghino S."/>
            <person name="Barry K."/>
            <person name="Choi C."/>
            <person name="Cichocki N."/>
            <person name="Clum A."/>
            <person name="Copeland A."/>
            <person name="Hainaut M."/>
            <person name="Haridas S."/>
            <person name="Labutti K."/>
            <person name="Lindquist E."/>
            <person name="Lipzen A."/>
            <person name="Khouja H.-R."/>
            <person name="Murat C."/>
            <person name="Ohm R."/>
            <person name="Olson A."/>
            <person name="Spatafora J."/>
            <person name="Veneault-Fourrey C."/>
            <person name="Henrissat B."/>
            <person name="Grigoriev I."/>
            <person name="Martin F."/>
            <person name="Perotto S."/>
        </authorList>
    </citation>
    <scope>NUCLEOTIDE SEQUENCE [LARGE SCALE GENOMIC DNA]</scope>
    <source>
        <strain evidence="2 3">E</strain>
    </source>
</reference>
<sequence length="212" mass="24103">MDATTEEFPPTNPPLPDDYSDVDSEQSEDDAVTERRKYQRGGRKQSTTNHIRASRMPPIPEPEISTEPKHREEVKMDQEETQVNGTSCPECAARKQKVEEKQPEEQPEKQPTPFETGIRAFNLRKAASSSGRPVGVRTTTSEDKKSKKKSSKKKKKKKQKAEVKESETEDESSSEEEEEEKPRPMSIKLDLNLVIEIFLKAKIQGDVTITFL</sequence>
<feature type="compositionally biased region" description="Acidic residues" evidence="1">
    <location>
        <begin position="18"/>
        <end position="31"/>
    </location>
</feature>
<proteinExistence type="predicted"/>
<evidence type="ECO:0000313" key="3">
    <source>
        <dbReference type="Proteomes" id="UP000235371"/>
    </source>
</evidence>
<gene>
    <name evidence="2" type="ORF">K444DRAFT_626221</name>
</gene>
<name>A0A2J6TLT9_9HELO</name>
<feature type="region of interest" description="Disordered" evidence="1">
    <location>
        <begin position="1"/>
        <end position="186"/>
    </location>
</feature>